<keyword evidence="2" id="KW-1185">Reference proteome</keyword>
<organism evidence="1 2">
    <name type="scientific">Neptunitalea lumnitzerae</name>
    <dbReference type="NCBI Taxonomy" id="2965509"/>
    <lineage>
        <taxon>Bacteria</taxon>
        <taxon>Pseudomonadati</taxon>
        <taxon>Bacteroidota</taxon>
        <taxon>Flavobacteriia</taxon>
        <taxon>Flavobacteriales</taxon>
        <taxon>Flavobacteriaceae</taxon>
        <taxon>Neptunitalea</taxon>
    </lineage>
</organism>
<accession>A0ABQ5MH44</accession>
<sequence>MNEPIIIEELGKVYGRDAIFLDGIEFKGTHSVKLIGDFNGSLCENVKNEKWITYELTFKEILEFKMVELDFYSDIEYTSSFEKVFDSDRINEFSKSSQNFKLKSSHEHYIFHTYDHVIEVIASEFELKLKQKKE</sequence>
<gene>
    <name evidence="1" type="ORF">Y10_11040</name>
</gene>
<dbReference type="Proteomes" id="UP001143543">
    <property type="component" value="Unassembled WGS sequence"/>
</dbReference>
<dbReference type="RefSeq" id="WP_281764368.1">
    <property type="nucleotide sequence ID" value="NZ_BRVO01000001.1"/>
</dbReference>
<evidence type="ECO:0000313" key="1">
    <source>
        <dbReference type="EMBL" id="GLB48736.1"/>
    </source>
</evidence>
<comment type="caution">
    <text evidence="1">The sequence shown here is derived from an EMBL/GenBank/DDBJ whole genome shotgun (WGS) entry which is preliminary data.</text>
</comment>
<reference evidence="1" key="1">
    <citation type="submission" date="2022-07" db="EMBL/GenBank/DDBJ databases">
        <title>Taxonomy of Novel Oxalotrophic and Methylotrophic Bacteria.</title>
        <authorList>
            <person name="Sahin N."/>
            <person name="Tani A."/>
        </authorList>
    </citation>
    <scope>NUCLEOTIDE SEQUENCE</scope>
    <source>
        <strain evidence="1">Y10</strain>
    </source>
</reference>
<protein>
    <submittedName>
        <fullName evidence="1">Uncharacterized protein</fullName>
    </submittedName>
</protein>
<name>A0ABQ5MH44_9FLAO</name>
<evidence type="ECO:0000313" key="2">
    <source>
        <dbReference type="Proteomes" id="UP001143543"/>
    </source>
</evidence>
<dbReference type="EMBL" id="BRVO01000001">
    <property type="protein sequence ID" value="GLB48736.1"/>
    <property type="molecule type" value="Genomic_DNA"/>
</dbReference>
<proteinExistence type="predicted"/>